<evidence type="ECO:0000313" key="2">
    <source>
        <dbReference type="Proteomes" id="UP000525389"/>
    </source>
</evidence>
<organism evidence="1 2">
    <name type="scientific">Deinococcus budaensis</name>
    <dbReference type="NCBI Taxonomy" id="1665626"/>
    <lineage>
        <taxon>Bacteria</taxon>
        <taxon>Thermotogati</taxon>
        <taxon>Deinococcota</taxon>
        <taxon>Deinococci</taxon>
        <taxon>Deinococcales</taxon>
        <taxon>Deinococcaceae</taxon>
        <taxon>Deinococcus</taxon>
    </lineage>
</organism>
<gene>
    <name evidence="1" type="ORF">HNQ09_001050</name>
</gene>
<dbReference type="RefSeq" id="WP_343057620.1">
    <property type="nucleotide sequence ID" value="NZ_JACHFN010000003.1"/>
</dbReference>
<proteinExistence type="predicted"/>
<dbReference type="InterPro" id="IPR009267">
    <property type="entry name" value="NTP_transf_6"/>
</dbReference>
<dbReference type="Proteomes" id="UP000525389">
    <property type="component" value="Unassembled WGS sequence"/>
</dbReference>
<comment type="caution">
    <text evidence="1">The sequence shown here is derived from an EMBL/GenBank/DDBJ whole genome shotgun (WGS) entry which is preliminary data.</text>
</comment>
<keyword evidence="2" id="KW-1185">Reference proteome</keyword>
<name>A0A7W8GDJ6_9DEIO</name>
<protein>
    <recommendedName>
        <fullName evidence="3">Nucleotidyltransferase family protein</fullName>
    </recommendedName>
</protein>
<dbReference type="Pfam" id="PF06042">
    <property type="entry name" value="NTP_transf_6"/>
    <property type="match status" value="1"/>
</dbReference>
<reference evidence="1 2" key="1">
    <citation type="submission" date="2020-08" db="EMBL/GenBank/DDBJ databases">
        <title>Genomic Encyclopedia of Type Strains, Phase IV (KMG-IV): sequencing the most valuable type-strain genomes for metagenomic binning, comparative biology and taxonomic classification.</title>
        <authorList>
            <person name="Goeker M."/>
        </authorList>
    </citation>
    <scope>NUCLEOTIDE SEQUENCE [LARGE SCALE GENOMIC DNA]</scope>
    <source>
        <strain evidence="1 2">DSM 101791</strain>
    </source>
</reference>
<dbReference type="PANTHER" id="PTHR39166">
    <property type="entry name" value="BLL1166 PROTEIN"/>
    <property type="match status" value="1"/>
</dbReference>
<evidence type="ECO:0008006" key="3">
    <source>
        <dbReference type="Google" id="ProtNLM"/>
    </source>
</evidence>
<dbReference type="AlphaFoldDB" id="A0A7W8GDJ6"/>
<sequence length="205" mass="22752">MRGPELGVPELTAPQFLEVIRRNPVNAAILDRLPALGAPQAHLVAGALFQTVWNVRSGRPPGEGIRDYDLFYWDADPSYEAEDAVIRRAALLFGDLDVRIEVRNQARVHLWFPQKHGVTRPPIRSAREGIRQFLVECTCVGVDARGELYAPCGLADLAAGILRPNGHNHTPGLYAAKVADYRARWPWLREGRGSPQEEPSRPPAP</sequence>
<dbReference type="PANTHER" id="PTHR39166:SF1">
    <property type="entry name" value="BLL1166 PROTEIN"/>
    <property type="match status" value="1"/>
</dbReference>
<evidence type="ECO:0000313" key="1">
    <source>
        <dbReference type="EMBL" id="MBB5233620.1"/>
    </source>
</evidence>
<accession>A0A7W8GDJ6</accession>
<dbReference type="EMBL" id="JACHFN010000003">
    <property type="protein sequence ID" value="MBB5233620.1"/>
    <property type="molecule type" value="Genomic_DNA"/>
</dbReference>